<evidence type="ECO:0000313" key="6">
    <source>
        <dbReference type="EMBL" id="SFK59637.1"/>
    </source>
</evidence>
<dbReference type="SUPFAM" id="SSF53850">
    <property type="entry name" value="Periplasmic binding protein-like II"/>
    <property type="match status" value="1"/>
</dbReference>
<dbReference type="PANTHER" id="PTHR30290">
    <property type="entry name" value="PERIPLASMIC BINDING COMPONENT OF ABC TRANSPORTER"/>
    <property type="match status" value="1"/>
</dbReference>
<dbReference type="Gene3D" id="3.10.105.10">
    <property type="entry name" value="Dipeptide-binding Protein, Domain 3"/>
    <property type="match status" value="1"/>
</dbReference>
<protein>
    <submittedName>
        <fullName evidence="6">Peptide/nickel transport system substrate-binding protein</fullName>
    </submittedName>
</protein>
<dbReference type="GO" id="GO:1904680">
    <property type="term" value="F:peptide transmembrane transporter activity"/>
    <property type="evidence" value="ECO:0007669"/>
    <property type="project" value="TreeGrafter"/>
</dbReference>
<gene>
    <name evidence="6" type="ORF">SAMN02745775_104155</name>
</gene>
<dbReference type="STRING" id="1123062.SAMN02745775_104155"/>
<dbReference type="AlphaFoldDB" id="A0A1I4AUK5"/>
<proteinExistence type="inferred from homology"/>
<dbReference type="InterPro" id="IPR030678">
    <property type="entry name" value="Peptide/Ni-bd"/>
</dbReference>
<organism evidence="6 7">
    <name type="scientific">Falsiroseomonas stagni DSM 19981</name>
    <dbReference type="NCBI Taxonomy" id="1123062"/>
    <lineage>
        <taxon>Bacteria</taxon>
        <taxon>Pseudomonadati</taxon>
        <taxon>Pseudomonadota</taxon>
        <taxon>Alphaproteobacteria</taxon>
        <taxon>Acetobacterales</taxon>
        <taxon>Roseomonadaceae</taxon>
        <taxon>Falsiroseomonas</taxon>
    </lineage>
</organism>
<evidence type="ECO:0000256" key="1">
    <source>
        <dbReference type="ARBA" id="ARBA00004418"/>
    </source>
</evidence>
<dbReference type="OrthoDB" id="9803988at2"/>
<dbReference type="InterPro" id="IPR000914">
    <property type="entry name" value="SBP_5_dom"/>
</dbReference>
<feature type="signal peptide" evidence="4">
    <location>
        <begin position="1"/>
        <end position="17"/>
    </location>
</feature>
<dbReference type="GO" id="GO:0030288">
    <property type="term" value="C:outer membrane-bounded periplasmic space"/>
    <property type="evidence" value="ECO:0007669"/>
    <property type="project" value="UniProtKB-ARBA"/>
</dbReference>
<accession>A0A1I4AUK5</accession>
<evidence type="ECO:0000259" key="5">
    <source>
        <dbReference type="Pfam" id="PF00496"/>
    </source>
</evidence>
<dbReference type="PANTHER" id="PTHR30290:SF38">
    <property type="entry name" value="D,D-DIPEPTIDE-BINDING PERIPLASMIC PROTEIN DDPA-RELATED"/>
    <property type="match status" value="1"/>
</dbReference>
<keyword evidence="7" id="KW-1185">Reference proteome</keyword>
<sequence length="500" mass="55139">MRGVLTLLALLAAVAPAAGQPLRIGLKDDPDILDPTLARTFASRTVFIGLCDKLFDVDDKLGLVPQLATGWSWADQRTLRITLRPGVTFHDGRPMDAEAVRHSLHRHLTMQGSFRRGELTNLQAIEVVDPLTILLRLDAPSGAFLSQLSDRAGMILSPAATESMGREFGRAPVCAGPFRFVERIAQDRIVLDRFPQYWDAARIHIPRVTFQAIPDNTARRANLQAGALDVAMQVEPDDVPALRRNARLRIAQAEELGYQVITFNIANGPRSRTPFGQDARIRAAFEAAIDRQAINQVVYGGQYTPTVQPVPPASPYHLRAIGPVPGRDLDRARALLREAGATTPVSLSLTVPNSPDLRQVGEMIQAMVREAGFDLRLNAMEYASGLAASNRGDFEASLTAWSGRPDPDGNIYHGAHSRGATNEGKYADPEVDRLLDEARAETDPPKRLALYDAAWRIAIGRDRSRMYLWHRMNITAYSARVRGLQAHPDGLIRLQDVRLD</sequence>
<evidence type="ECO:0000256" key="3">
    <source>
        <dbReference type="ARBA" id="ARBA00022729"/>
    </source>
</evidence>
<evidence type="ECO:0000256" key="4">
    <source>
        <dbReference type="SAM" id="SignalP"/>
    </source>
</evidence>
<dbReference type="EMBL" id="FOSQ01000004">
    <property type="protein sequence ID" value="SFK59637.1"/>
    <property type="molecule type" value="Genomic_DNA"/>
</dbReference>
<evidence type="ECO:0000313" key="7">
    <source>
        <dbReference type="Proteomes" id="UP000199473"/>
    </source>
</evidence>
<dbReference type="Gene3D" id="3.40.190.10">
    <property type="entry name" value="Periplasmic binding protein-like II"/>
    <property type="match status" value="1"/>
</dbReference>
<reference evidence="6 7" key="1">
    <citation type="submission" date="2016-10" db="EMBL/GenBank/DDBJ databases">
        <authorList>
            <person name="de Groot N.N."/>
        </authorList>
    </citation>
    <scope>NUCLEOTIDE SEQUENCE [LARGE SCALE GENOMIC DNA]</scope>
    <source>
        <strain evidence="6 7">DSM 19981</strain>
    </source>
</reference>
<feature type="domain" description="Solute-binding protein family 5" evidence="5">
    <location>
        <begin position="63"/>
        <end position="420"/>
    </location>
</feature>
<dbReference type="Pfam" id="PF00496">
    <property type="entry name" value="SBP_bac_5"/>
    <property type="match status" value="1"/>
</dbReference>
<dbReference type="Gene3D" id="3.90.76.10">
    <property type="entry name" value="Dipeptide-binding Protein, Domain 1"/>
    <property type="match status" value="1"/>
</dbReference>
<dbReference type="RefSeq" id="WP_092960154.1">
    <property type="nucleotide sequence ID" value="NZ_FOSQ01000004.1"/>
</dbReference>
<comment type="subcellular location">
    <subcellularLocation>
        <location evidence="1">Periplasm</location>
    </subcellularLocation>
</comment>
<name>A0A1I4AUK5_9PROT</name>
<dbReference type="InterPro" id="IPR039424">
    <property type="entry name" value="SBP_5"/>
</dbReference>
<dbReference type="GO" id="GO:0043190">
    <property type="term" value="C:ATP-binding cassette (ABC) transporter complex"/>
    <property type="evidence" value="ECO:0007669"/>
    <property type="project" value="InterPro"/>
</dbReference>
<feature type="chain" id="PRO_5011624420" evidence="4">
    <location>
        <begin position="18"/>
        <end position="500"/>
    </location>
</feature>
<dbReference type="GO" id="GO:0015833">
    <property type="term" value="P:peptide transport"/>
    <property type="evidence" value="ECO:0007669"/>
    <property type="project" value="TreeGrafter"/>
</dbReference>
<dbReference type="Proteomes" id="UP000199473">
    <property type="component" value="Unassembled WGS sequence"/>
</dbReference>
<comment type="similarity">
    <text evidence="2">Belongs to the bacterial solute-binding protein 5 family.</text>
</comment>
<evidence type="ECO:0000256" key="2">
    <source>
        <dbReference type="ARBA" id="ARBA00005695"/>
    </source>
</evidence>
<keyword evidence="3 4" id="KW-0732">Signal</keyword>
<dbReference type="PIRSF" id="PIRSF002741">
    <property type="entry name" value="MppA"/>
    <property type="match status" value="1"/>
</dbReference>